<keyword evidence="3 7" id="KW-0732">Signal</keyword>
<dbReference type="SUPFAM" id="SSF109998">
    <property type="entry name" value="Triger factor/SurA peptide-binding domain-like"/>
    <property type="match status" value="1"/>
</dbReference>
<evidence type="ECO:0000256" key="2">
    <source>
        <dbReference type="ARBA" id="ARBA00013194"/>
    </source>
</evidence>
<dbReference type="AlphaFoldDB" id="A4J0Q9"/>
<dbReference type="RefSeq" id="WP_011876506.1">
    <property type="nucleotide sequence ID" value="NC_009253.1"/>
</dbReference>
<gene>
    <name evidence="9" type="ordered locus">Dred_0112</name>
</gene>
<dbReference type="GO" id="GO:0003755">
    <property type="term" value="F:peptidyl-prolyl cis-trans isomerase activity"/>
    <property type="evidence" value="ECO:0007669"/>
    <property type="project" value="UniProtKB-KW"/>
</dbReference>
<protein>
    <recommendedName>
        <fullName evidence="2">peptidylprolyl isomerase</fullName>
        <ecNumber evidence="2">5.2.1.8</ecNumber>
    </recommendedName>
</protein>
<keyword evidence="10" id="KW-1185">Reference proteome</keyword>
<organism evidence="9 10">
    <name type="scientific">Desulforamulus reducens (strain ATCC BAA-1160 / DSM 100696 / MI-1)</name>
    <name type="common">Desulfotomaculum reducens</name>
    <dbReference type="NCBI Taxonomy" id="349161"/>
    <lineage>
        <taxon>Bacteria</taxon>
        <taxon>Bacillati</taxon>
        <taxon>Bacillota</taxon>
        <taxon>Clostridia</taxon>
        <taxon>Eubacteriales</taxon>
        <taxon>Peptococcaceae</taxon>
        <taxon>Desulforamulus</taxon>
    </lineage>
</organism>
<dbReference type="PANTHER" id="PTHR47245:SF1">
    <property type="entry name" value="FOLDASE PROTEIN PRSA"/>
    <property type="match status" value="1"/>
</dbReference>
<dbReference type="PROSITE" id="PS51257">
    <property type="entry name" value="PROKAR_LIPOPROTEIN"/>
    <property type="match status" value="1"/>
</dbReference>
<evidence type="ECO:0000256" key="6">
    <source>
        <dbReference type="PROSITE-ProRule" id="PRU00278"/>
    </source>
</evidence>
<dbReference type="InterPro" id="IPR046357">
    <property type="entry name" value="PPIase_dom_sf"/>
</dbReference>
<dbReference type="Pfam" id="PF13624">
    <property type="entry name" value="SurA_N_3"/>
    <property type="match status" value="1"/>
</dbReference>
<evidence type="ECO:0000256" key="4">
    <source>
        <dbReference type="ARBA" id="ARBA00023110"/>
    </source>
</evidence>
<dbReference type="InterPro" id="IPR050245">
    <property type="entry name" value="PrsA_foldase"/>
</dbReference>
<dbReference type="Proteomes" id="UP000001556">
    <property type="component" value="Chromosome"/>
</dbReference>
<reference evidence="9 10" key="1">
    <citation type="submission" date="2007-03" db="EMBL/GenBank/DDBJ databases">
        <title>Complete sequence of Desulfotomaculum reducens MI-1.</title>
        <authorList>
            <consortium name="US DOE Joint Genome Institute"/>
            <person name="Copeland A."/>
            <person name="Lucas S."/>
            <person name="Lapidus A."/>
            <person name="Barry K."/>
            <person name="Detter J.C."/>
            <person name="Glavina del Rio T."/>
            <person name="Hammon N."/>
            <person name="Israni S."/>
            <person name="Dalin E."/>
            <person name="Tice H."/>
            <person name="Pitluck S."/>
            <person name="Sims D."/>
            <person name="Brettin T."/>
            <person name="Bruce D."/>
            <person name="Han C."/>
            <person name="Tapia R."/>
            <person name="Schmutz J."/>
            <person name="Larimer F."/>
            <person name="Land M."/>
            <person name="Hauser L."/>
            <person name="Kyrpides N."/>
            <person name="Kim E."/>
            <person name="Tebo B.M."/>
            <person name="Richardson P."/>
        </authorList>
    </citation>
    <scope>NUCLEOTIDE SEQUENCE [LARGE SCALE GENOMIC DNA]</scope>
    <source>
        <strain evidence="9 10">MI-1</strain>
    </source>
</reference>
<dbReference type="InterPro" id="IPR027304">
    <property type="entry name" value="Trigger_fact/SurA_dom_sf"/>
</dbReference>
<accession>A4J0Q9</accession>
<evidence type="ECO:0000313" key="10">
    <source>
        <dbReference type="Proteomes" id="UP000001556"/>
    </source>
</evidence>
<keyword evidence="5 6" id="KW-0413">Isomerase</keyword>
<dbReference type="SUPFAM" id="SSF54534">
    <property type="entry name" value="FKBP-like"/>
    <property type="match status" value="1"/>
</dbReference>
<dbReference type="PANTHER" id="PTHR47245">
    <property type="entry name" value="PEPTIDYLPROLYL ISOMERASE"/>
    <property type="match status" value="1"/>
</dbReference>
<dbReference type="Gene3D" id="3.10.50.40">
    <property type="match status" value="1"/>
</dbReference>
<sequence>MKNKFLQGCIPIFLSLLLLLTGCANNKANVVATVNGKDITRQQLDKQTNQMVERYKQQGFDLTTKENKAMKEQLEQSILDDMITKELLLQEAEKQKLIPAKEAIDKNMAEIKKGFPNEEEYKKALEESKVTEAELREQLILDESSRKLYEKVTADVKKPTDEEITKFYNENKGREPIGTPERLEVKHMLFAINSDQPGVPKRGEKEALEAAKLALAEVTQKGRDFGVVAREKSDDLGTRENGGSYTIDRGANTTDPAFEKAAENLKPGEITKEPVKSAYGFHIIKLEKVTPASTKALTEVKDSIAAQLEGEAKQAKFTQFIDNLRKNAKINNKLAPKTEDSSKK</sequence>
<feature type="signal peptide" evidence="7">
    <location>
        <begin position="1"/>
        <end position="26"/>
    </location>
</feature>
<dbReference type="InterPro" id="IPR000297">
    <property type="entry name" value="PPIase_PpiC"/>
</dbReference>
<dbReference type="STRING" id="349161.Dred_0112"/>
<dbReference type="eggNOG" id="COG0760">
    <property type="taxonomic scope" value="Bacteria"/>
</dbReference>
<dbReference type="EC" id="5.2.1.8" evidence="2"/>
<dbReference type="KEGG" id="drm:Dred_0112"/>
<evidence type="ECO:0000256" key="1">
    <source>
        <dbReference type="ARBA" id="ARBA00000971"/>
    </source>
</evidence>
<evidence type="ECO:0000256" key="5">
    <source>
        <dbReference type="ARBA" id="ARBA00023235"/>
    </source>
</evidence>
<dbReference type="Pfam" id="PF00639">
    <property type="entry name" value="Rotamase"/>
    <property type="match status" value="1"/>
</dbReference>
<evidence type="ECO:0000259" key="8">
    <source>
        <dbReference type="PROSITE" id="PS50198"/>
    </source>
</evidence>
<keyword evidence="4 6" id="KW-0697">Rotamase</keyword>
<proteinExistence type="predicted"/>
<dbReference type="EMBL" id="CP000612">
    <property type="protein sequence ID" value="ABO48662.1"/>
    <property type="molecule type" value="Genomic_DNA"/>
</dbReference>
<evidence type="ECO:0000256" key="3">
    <source>
        <dbReference type="ARBA" id="ARBA00022729"/>
    </source>
</evidence>
<feature type="domain" description="PpiC" evidence="8">
    <location>
        <begin position="180"/>
        <end position="288"/>
    </location>
</feature>
<dbReference type="HOGENOM" id="CLU_034646_5_2_9"/>
<feature type="chain" id="PRO_5007909529" description="peptidylprolyl isomerase" evidence="7">
    <location>
        <begin position="27"/>
        <end position="344"/>
    </location>
</feature>
<comment type="catalytic activity">
    <reaction evidence="1">
        <text>[protein]-peptidylproline (omega=180) = [protein]-peptidylproline (omega=0)</text>
        <dbReference type="Rhea" id="RHEA:16237"/>
        <dbReference type="Rhea" id="RHEA-COMP:10747"/>
        <dbReference type="Rhea" id="RHEA-COMP:10748"/>
        <dbReference type="ChEBI" id="CHEBI:83833"/>
        <dbReference type="ChEBI" id="CHEBI:83834"/>
        <dbReference type="EC" id="5.2.1.8"/>
    </reaction>
</comment>
<evidence type="ECO:0000256" key="7">
    <source>
        <dbReference type="SAM" id="SignalP"/>
    </source>
</evidence>
<name>A4J0Q9_DESRM</name>
<dbReference type="Gene3D" id="1.10.4030.10">
    <property type="entry name" value="Porin chaperone SurA, peptide-binding domain"/>
    <property type="match status" value="1"/>
</dbReference>
<evidence type="ECO:0000313" key="9">
    <source>
        <dbReference type="EMBL" id="ABO48662.1"/>
    </source>
</evidence>
<dbReference type="PROSITE" id="PS50198">
    <property type="entry name" value="PPIC_PPIASE_2"/>
    <property type="match status" value="1"/>
</dbReference>